<accession>A0A7W5AXY6</accession>
<dbReference type="RefSeq" id="WP_183600546.1">
    <property type="nucleotide sequence ID" value="NZ_JACHXK010000005.1"/>
</dbReference>
<dbReference type="Pfam" id="PF00528">
    <property type="entry name" value="BPD_transp_1"/>
    <property type="match status" value="1"/>
</dbReference>
<dbReference type="Proteomes" id="UP000570361">
    <property type="component" value="Unassembled WGS sequence"/>
</dbReference>
<keyword evidence="5 7" id="KW-1133">Transmembrane helix</keyword>
<dbReference type="InterPro" id="IPR035906">
    <property type="entry name" value="MetI-like_sf"/>
</dbReference>
<dbReference type="PANTHER" id="PTHR43386:SF22">
    <property type="entry name" value="OLIGOPEPTIDE TRANSPORT SYSTEM PERMEASE PROTEIN OPPC"/>
    <property type="match status" value="1"/>
</dbReference>
<keyword evidence="6 7" id="KW-0472">Membrane</keyword>
<dbReference type="InterPro" id="IPR050366">
    <property type="entry name" value="BP-dependent_transpt_permease"/>
</dbReference>
<evidence type="ECO:0000256" key="6">
    <source>
        <dbReference type="ARBA" id="ARBA00023136"/>
    </source>
</evidence>
<feature type="transmembrane region" description="Helical" evidence="7">
    <location>
        <begin position="46"/>
        <end position="68"/>
    </location>
</feature>
<evidence type="ECO:0000256" key="1">
    <source>
        <dbReference type="ARBA" id="ARBA00004651"/>
    </source>
</evidence>
<dbReference type="GO" id="GO:0055085">
    <property type="term" value="P:transmembrane transport"/>
    <property type="evidence" value="ECO:0007669"/>
    <property type="project" value="InterPro"/>
</dbReference>
<proteinExistence type="inferred from homology"/>
<evidence type="ECO:0000256" key="7">
    <source>
        <dbReference type="RuleBase" id="RU363032"/>
    </source>
</evidence>
<dbReference type="InterPro" id="IPR025966">
    <property type="entry name" value="OppC_N"/>
</dbReference>
<evidence type="ECO:0000313" key="10">
    <source>
        <dbReference type="Proteomes" id="UP000570361"/>
    </source>
</evidence>
<keyword evidence="2 7" id="KW-0813">Transport</keyword>
<feature type="transmembrane region" description="Helical" evidence="7">
    <location>
        <begin position="206"/>
        <end position="226"/>
    </location>
</feature>
<organism evidence="9 10">
    <name type="scientific">Paenibacillus phyllosphaerae</name>
    <dbReference type="NCBI Taxonomy" id="274593"/>
    <lineage>
        <taxon>Bacteria</taxon>
        <taxon>Bacillati</taxon>
        <taxon>Bacillota</taxon>
        <taxon>Bacilli</taxon>
        <taxon>Bacillales</taxon>
        <taxon>Paenibacillaceae</taxon>
        <taxon>Paenibacillus</taxon>
    </lineage>
</organism>
<feature type="transmembrane region" description="Helical" evidence="7">
    <location>
        <begin position="279"/>
        <end position="300"/>
    </location>
</feature>
<dbReference type="EMBL" id="JACHXK010000005">
    <property type="protein sequence ID" value="MBB3110642.1"/>
    <property type="molecule type" value="Genomic_DNA"/>
</dbReference>
<reference evidence="9 10" key="1">
    <citation type="submission" date="2020-08" db="EMBL/GenBank/DDBJ databases">
        <title>Genomic Encyclopedia of Type Strains, Phase III (KMG-III): the genomes of soil and plant-associated and newly described type strains.</title>
        <authorList>
            <person name="Whitman W."/>
        </authorList>
    </citation>
    <scope>NUCLEOTIDE SEQUENCE [LARGE SCALE GENOMIC DNA]</scope>
    <source>
        <strain evidence="9 10">CECT 5862</strain>
    </source>
</reference>
<dbReference type="AlphaFoldDB" id="A0A7W5AXY6"/>
<keyword evidence="10" id="KW-1185">Reference proteome</keyword>
<keyword evidence="3" id="KW-1003">Cell membrane</keyword>
<protein>
    <submittedName>
        <fullName evidence="9">Oligopeptide transport system permease protein</fullName>
    </submittedName>
</protein>
<keyword evidence="4 7" id="KW-0812">Transmembrane</keyword>
<feature type="transmembrane region" description="Helical" evidence="7">
    <location>
        <begin position="114"/>
        <end position="142"/>
    </location>
</feature>
<comment type="similarity">
    <text evidence="7">Belongs to the binding-protein-dependent transport system permease family.</text>
</comment>
<gene>
    <name evidence="9" type="ORF">FHS18_002709</name>
</gene>
<sequence>MQPANVESHKGSIDPSKFAKLEKKSNDVVESAPKSRSAGQEILYRLYTNSWAMVSLGILVVIVFFAIFGPHMTAHNYYSNNLDAQNQGPSGDHWFGTDSLGRDIWARAWKGAQISLTIGLVAALADLLIGVLMGGMMGYFGGKVDEILNRFSEVLYAIPYLLVVILVSVVLGSNMWTIILAMTITGWINMSWIVRGQIMQLKNQEYVLAARSMGAGGFHIVLRHLIPNSLGPIIVTLTLSVPSAIFAEAFLSFLGLGVQSPAASWGVMINDAMETWKYYPWQLLFPAGLLTITMLAFNVFGDGLRDAFDPKMKV</sequence>
<feature type="domain" description="ABC transmembrane type-1" evidence="8">
    <location>
        <begin position="112"/>
        <end position="301"/>
    </location>
</feature>
<feature type="transmembrane region" description="Helical" evidence="7">
    <location>
        <begin position="154"/>
        <end position="171"/>
    </location>
</feature>
<comment type="caution">
    <text evidence="9">The sequence shown here is derived from an EMBL/GenBank/DDBJ whole genome shotgun (WGS) entry which is preliminary data.</text>
</comment>
<dbReference type="InterPro" id="IPR000515">
    <property type="entry name" value="MetI-like"/>
</dbReference>
<evidence type="ECO:0000256" key="4">
    <source>
        <dbReference type="ARBA" id="ARBA00022692"/>
    </source>
</evidence>
<evidence type="ECO:0000256" key="5">
    <source>
        <dbReference type="ARBA" id="ARBA00022989"/>
    </source>
</evidence>
<feature type="transmembrane region" description="Helical" evidence="7">
    <location>
        <begin position="232"/>
        <end position="258"/>
    </location>
</feature>
<dbReference type="PANTHER" id="PTHR43386">
    <property type="entry name" value="OLIGOPEPTIDE TRANSPORT SYSTEM PERMEASE PROTEIN APPC"/>
    <property type="match status" value="1"/>
</dbReference>
<evidence type="ECO:0000256" key="3">
    <source>
        <dbReference type="ARBA" id="ARBA00022475"/>
    </source>
</evidence>
<evidence type="ECO:0000256" key="2">
    <source>
        <dbReference type="ARBA" id="ARBA00022448"/>
    </source>
</evidence>
<dbReference type="Gene3D" id="1.10.3720.10">
    <property type="entry name" value="MetI-like"/>
    <property type="match status" value="1"/>
</dbReference>
<evidence type="ECO:0000259" key="8">
    <source>
        <dbReference type="PROSITE" id="PS50928"/>
    </source>
</evidence>
<dbReference type="PROSITE" id="PS50928">
    <property type="entry name" value="ABC_TM1"/>
    <property type="match status" value="1"/>
</dbReference>
<dbReference type="SUPFAM" id="SSF161098">
    <property type="entry name" value="MetI-like"/>
    <property type="match status" value="1"/>
</dbReference>
<comment type="subcellular location">
    <subcellularLocation>
        <location evidence="1 7">Cell membrane</location>
        <topology evidence="1 7">Multi-pass membrane protein</topology>
    </subcellularLocation>
</comment>
<name>A0A7W5AXY6_9BACL</name>
<feature type="transmembrane region" description="Helical" evidence="7">
    <location>
        <begin position="177"/>
        <end position="194"/>
    </location>
</feature>
<dbReference type="Pfam" id="PF12911">
    <property type="entry name" value="OppC_N"/>
    <property type="match status" value="1"/>
</dbReference>
<dbReference type="GO" id="GO:0005886">
    <property type="term" value="C:plasma membrane"/>
    <property type="evidence" value="ECO:0007669"/>
    <property type="project" value="UniProtKB-SubCell"/>
</dbReference>
<evidence type="ECO:0000313" key="9">
    <source>
        <dbReference type="EMBL" id="MBB3110642.1"/>
    </source>
</evidence>
<dbReference type="CDD" id="cd06261">
    <property type="entry name" value="TM_PBP2"/>
    <property type="match status" value="1"/>
</dbReference>